<dbReference type="CDD" id="cd02440">
    <property type="entry name" value="AdoMet_MTases"/>
    <property type="match status" value="1"/>
</dbReference>
<keyword evidence="3" id="KW-1185">Reference proteome</keyword>
<dbReference type="AlphaFoldDB" id="A0A3R5TDQ9"/>
<organism evidence="2 3">
    <name type="scientific">Clostridium manihotivorum</name>
    <dbReference type="NCBI Taxonomy" id="2320868"/>
    <lineage>
        <taxon>Bacteria</taxon>
        <taxon>Bacillati</taxon>
        <taxon>Bacillota</taxon>
        <taxon>Clostridia</taxon>
        <taxon>Eubacteriales</taxon>
        <taxon>Clostridiaceae</taxon>
        <taxon>Clostridium</taxon>
    </lineage>
</organism>
<gene>
    <name evidence="2" type="ORF">C1I91_04865</name>
</gene>
<evidence type="ECO:0000313" key="3">
    <source>
        <dbReference type="Proteomes" id="UP000286268"/>
    </source>
</evidence>
<feature type="domain" description="Methyltransferase type 11" evidence="1">
    <location>
        <begin position="64"/>
        <end position="161"/>
    </location>
</feature>
<evidence type="ECO:0000313" key="2">
    <source>
        <dbReference type="EMBL" id="QAA31046.1"/>
    </source>
</evidence>
<dbReference type="OrthoDB" id="9784101at2"/>
<proteinExistence type="predicted"/>
<reference evidence="2 3" key="1">
    <citation type="submission" date="2018-01" db="EMBL/GenBank/DDBJ databases">
        <title>Genome Sequencing and Assembly of Anaerobacter polyendosporus strain CT4.</title>
        <authorList>
            <person name="Tachaapaikoon C."/>
            <person name="Sutheeworapong S."/>
            <person name="Jenjaroenpun P."/>
            <person name="Wongsurawat T."/>
            <person name="Nookeaw I."/>
            <person name="Cheawchanlertfa P."/>
            <person name="Kosugi A."/>
            <person name="Cheevadhanarak S."/>
            <person name="Ratanakhanokchai K."/>
        </authorList>
    </citation>
    <scope>NUCLEOTIDE SEQUENCE [LARGE SCALE GENOMIC DNA]</scope>
    <source>
        <strain evidence="2 3">CT4</strain>
    </source>
</reference>
<dbReference type="Gene3D" id="3.40.50.150">
    <property type="entry name" value="Vaccinia Virus protein VP39"/>
    <property type="match status" value="1"/>
</dbReference>
<dbReference type="Pfam" id="PF08241">
    <property type="entry name" value="Methyltransf_11"/>
    <property type="match status" value="1"/>
</dbReference>
<dbReference type="EMBL" id="CP025746">
    <property type="protein sequence ID" value="QAA31046.1"/>
    <property type="molecule type" value="Genomic_DNA"/>
</dbReference>
<dbReference type="GO" id="GO:0008757">
    <property type="term" value="F:S-adenosylmethionine-dependent methyltransferase activity"/>
    <property type="evidence" value="ECO:0007669"/>
    <property type="project" value="InterPro"/>
</dbReference>
<name>A0A3R5TDQ9_9CLOT</name>
<evidence type="ECO:0000259" key="1">
    <source>
        <dbReference type="Pfam" id="PF08241"/>
    </source>
</evidence>
<dbReference type="InterPro" id="IPR013216">
    <property type="entry name" value="Methyltransf_11"/>
</dbReference>
<dbReference type="InterPro" id="IPR029063">
    <property type="entry name" value="SAM-dependent_MTases_sf"/>
</dbReference>
<dbReference type="Proteomes" id="UP000286268">
    <property type="component" value="Chromosome"/>
</dbReference>
<dbReference type="SUPFAM" id="SSF53335">
    <property type="entry name" value="S-adenosyl-L-methionine-dependent methyltransferases"/>
    <property type="match status" value="1"/>
</dbReference>
<sequence>MAIIIIGDMDFTRISFLGRGLLYMEHNLNIQNGALFHSDSIKIEASPFEVLSSFGVSEDDVVADIGCGKGNFTIPLGKLISKNKIYALDVSEKMLDEVDKRAMFSELNNIITIKTDDDNLKLESASINFALLCDVIQEVQDKKVFLAEVGRILKANGKLAFFNHSMECEEHQVKTRDLISIDSAKDLLAKAGFNIEKIYNFSQSTYGILAVKM</sequence>
<protein>
    <recommendedName>
        <fullName evidence="1">Methyltransferase type 11 domain-containing protein</fullName>
    </recommendedName>
</protein>
<accession>A0A3R5TDQ9</accession>
<dbReference type="KEGG" id="cmah:C1I91_04865"/>